<evidence type="ECO:0000313" key="4">
    <source>
        <dbReference type="Proteomes" id="UP000053097"/>
    </source>
</evidence>
<proteinExistence type="predicted"/>
<feature type="domain" description="Transposable element P transposase-like RNase H" evidence="1">
    <location>
        <begin position="1"/>
        <end position="97"/>
    </location>
</feature>
<feature type="domain" description="Transposable element P transposase-like GTP-binding insertion" evidence="2">
    <location>
        <begin position="126"/>
        <end position="247"/>
    </location>
</feature>
<keyword evidence="4" id="KW-1185">Reference proteome</keyword>
<accession>A0A026VS97</accession>
<dbReference type="AlphaFoldDB" id="A0A026VS97"/>
<dbReference type="PANTHER" id="PTHR47577:SF2">
    <property type="entry name" value="THAP DOMAIN CONTAINING 9"/>
    <property type="match status" value="1"/>
</dbReference>
<sequence length="287" mass="32877">MAIRQHVEYDGTKFSGYTDMGENIACDDCTIATEALVCINGAWKLPIAYFLINKITTEEKSNLVLQCISAVHTAGMRVVSVTCDGMMTKQSLLKFLGCNFNNITSLQTWFPHPNTNDKVVVFLDPCHMLKLIRNVIGDLKLLVDRNGKYIRWSDIVHLHELQQRESMHLANKLRSAHIHYFNHKMKVQFAAQIFSTSVANALSFCQNTLKLKEFQCCDGTIEFLRTFNDLFDILNSRNLKQSGFKQPINEHNIELIRKKLAAIKIYISFLKTANGELLIKSRKKRVF</sequence>
<dbReference type="Pfam" id="PF21788">
    <property type="entry name" value="TNP-like_GBD"/>
    <property type="match status" value="1"/>
</dbReference>
<evidence type="ECO:0000259" key="1">
    <source>
        <dbReference type="Pfam" id="PF21787"/>
    </source>
</evidence>
<reference evidence="3 4" key="1">
    <citation type="journal article" date="2014" name="Curr. Biol.">
        <title>The genome of the clonal raider ant Cerapachys biroi.</title>
        <authorList>
            <person name="Oxley P.R."/>
            <person name="Ji L."/>
            <person name="Fetter-Pruneda I."/>
            <person name="McKenzie S.K."/>
            <person name="Li C."/>
            <person name="Hu H."/>
            <person name="Zhang G."/>
            <person name="Kronauer D.J."/>
        </authorList>
    </citation>
    <scope>NUCLEOTIDE SEQUENCE [LARGE SCALE GENOMIC DNA]</scope>
</reference>
<dbReference type="EMBL" id="KK111493">
    <property type="protein sequence ID" value="EZA46391.1"/>
    <property type="molecule type" value="Genomic_DNA"/>
</dbReference>
<dbReference type="STRING" id="2015173.A0A026VS97"/>
<protein>
    <submittedName>
        <fullName evidence="3">THAP domain-containing protein</fullName>
    </submittedName>
</protein>
<dbReference type="InterPro" id="IPR048365">
    <property type="entry name" value="TNP-like_RNaseH_N"/>
</dbReference>
<dbReference type="OrthoDB" id="7551222at2759"/>
<organism evidence="3 4">
    <name type="scientific">Ooceraea biroi</name>
    <name type="common">Clonal raider ant</name>
    <name type="synonym">Cerapachys biroi</name>
    <dbReference type="NCBI Taxonomy" id="2015173"/>
    <lineage>
        <taxon>Eukaryota</taxon>
        <taxon>Metazoa</taxon>
        <taxon>Ecdysozoa</taxon>
        <taxon>Arthropoda</taxon>
        <taxon>Hexapoda</taxon>
        <taxon>Insecta</taxon>
        <taxon>Pterygota</taxon>
        <taxon>Neoptera</taxon>
        <taxon>Endopterygota</taxon>
        <taxon>Hymenoptera</taxon>
        <taxon>Apocrita</taxon>
        <taxon>Aculeata</taxon>
        <taxon>Formicoidea</taxon>
        <taxon>Formicidae</taxon>
        <taxon>Dorylinae</taxon>
        <taxon>Ooceraea</taxon>
    </lineage>
</organism>
<dbReference type="OMA" id="HEANDIV"/>
<name>A0A026VS97_OOCBI</name>
<dbReference type="Proteomes" id="UP000053097">
    <property type="component" value="Unassembled WGS sequence"/>
</dbReference>
<evidence type="ECO:0000259" key="2">
    <source>
        <dbReference type="Pfam" id="PF21788"/>
    </source>
</evidence>
<dbReference type="PANTHER" id="PTHR47577">
    <property type="entry name" value="THAP DOMAIN-CONTAINING PROTEIN 6"/>
    <property type="match status" value="1"/>
</dbReference>
<dbReference type="InterPro" id="IPR048366">
    <property type="entry name" value="TNP-like_GBD"/>
</dbReference>
<gene>
    <name evidence="3" type="ORF">X777_00208</name>
</gene>
<dbReference type="Pfam" id="PF21787">
    <property type="entry name" value="TNP-like_RNaseH_N"/>
    <property type="match status" value="1"/>
</dbReference>
<evidence type="ECO:0000313" key="3">
    <source>
        <dbReference type="EMBL" id="EZA46391.1"/>
    </source>
</evidence>